<evidence type="ECO:0000256" key="7">
    <source>
        <dbReference type="ARBA" id="ARBA00048220"/>
    </source>
</evidence>
<keyword evidence="3" id="KW-0436">Ligase</keyword>
<dbReference type="Pfam" id="PF17788">
    <property type="entry name" value="HypF_C"/>
    <property type="match status" value="1"/>
</dbReference>
<dbReference type="InterPro" id="IPR055128">
    <property type="entry name" value="HypF_C_2"/>
</dbReference>
<dbReference type="Gene3D" id="3.90.870.50">
    <property type="match status" value="1"/>
</dbReference>
<dbReference type="Gene3D" id="3.30.420.40">
    <property type="match status" value="1"/>
</dbReference>
<evidence type="ECO:0000259" key="9">
    <source>
        <dbReference type="PROSITE" id="PS51163"/>
    </source>
</evidence>
<dbReference type="Gene3D" id="3.30.420.360">
    <property type="match status" value="1"/>
</dbReference>
<dbReference type="Pfam" id="PF01300">
    <property type="entry name" value="Sua5_yciO_yrdC"/>
    <property type="match status" value="1"/>
</dbReference>
<dbReference type="SUPFAM" id="SSF55821">
    <property type="entry name" value="YrdC/RibB"/>
    <property type="match status" value="1"/>
</dbReference>
<keyword evidence="5" id="KW-0863">Zinc-finger</keyword>
<dbReference type="InterPro" id="IPR006070">
    <property type="entry name" value="Sua5-like_dom"/>
</dbReference>
<evidence type="ECO:0000256" key="4">
    <source>
        <dbReference type="ARBA" id="ARBA00022723"/>
    </source>
</evidence>
<evidence type="ECO:0000313" key="10">
    <source>
        <dbReference type="EMBL" id="OIR19607.1"/>
    </source>
</evidence>
<dbReference type="InterPro" id="IPR001792">
    <property type="entry name" value="Acylphosphatase-like_dom"/>
</dbReference>
<keyword evidence="4" id="KW-0479">Metal-binding</keyword>
<dbReference type="SUPFAM" id="SSF54975">
    <property type="entry name" value="Acylphosphatase/BLUF domain-like"/>
    <property type="match status" value="1"/>
</dbReference>
<dbReference type="PIRSF" id="PIRSF006256">
    <property type="entry name" value="CMPcnvr_hdrg_mat"/>
    <property type="match status" value="1"/>
</dbReference>
<dbReference type="PROSITE" id="PS51160">
    <property type="entry name" value="ACYLPHOSPHATASE_3"/>
    <property type="match status" value="1"/>
</dbReference>
<dbReference type="PANTHER" id="PTHR42959:SF1">
    <property type="entry name" value="CARBAMOYLTRANSFERASE HYPF"/>
    <property type="match status" value="1"/>
</dbReference>
<dbReference type="GO" id="GO:0051604">
    <property type="term" value="P:protein maturation"/>
    <property type="evidence" value="ECO:0007669"/>
    <property type="project" value="TreeGrafter"/>
</dbReference>
<proteinExistence type="inferred from homology"/>
<reference evidence="10" key="1">
    <citation type="submission" date="2016-10" db="EMBL/GenBank/DDBJ databases">
        <title>Sequence of Gallionella enrichment culture.</title>
        <authorList>
            <person name="Poehlein A."/>
            <person name="Muehling M."/>
            <person name="Daniel R."/>
        </authorList>
    </citation>
    <scope>NUCLEOTIDE SEQUENCE</scope>
</reference>
<dbReference type="GO" id="GO:0016743">
    <property type="term" value="F:carboxyl- or carbamoyltransferase activity"/>
    <property type="evidence" value="ECO:0007669"/>
    <property type="project" value="InterPro"/>
</dbReference>
<dbReference type="Pfam" id="PF22521">
    <property type="entry name" value="HypF_C_2"/>
    <property type="match status" value="1"/>
</dbReference>
<evidence type="ECO:0000256" key="2">
    <source>
        <dbReference type="ARBA" id="ARBA00008097"/>
    </source>
</evidence>
<dbReference type="AlphaFoldDB" id="A0A1J5TFB6"/>
<dbReference type="InterPro" id="IPR036046">
    <property type="entry name" value="Acylphosphatase-like_dom_sf"/>
</dbReference>
<keyword evidence="6" id="KW-0862">Zinc</keyword>
<dbReference type="GO" id="GO:0003725">
    <property type="term" value="F:double-stranded RNA binding"/>
    <property type="evidence" value="ECO:0007669"/>
    <property type="project" value="InterPro"/>
</dbReference>
<comment type="pathway">
    <text evidence="1">Protein modification; [NiFe] hydrogenase maturation.</text>
</comment>
<dbReference type="NCBIfam" id="TIGR00143">
    <property type="entry name" value="hypF"/>
    <property type="match status" value="1"/>
</dbReference>
<dbReference type="InterPro" id="IPR011125">
    <property type="entry name" value="Znf_HypF"/>
</dbReference>
<feature type="domain" description="YrdC-like" evidence="9">
    <location>
        <begin position="199"/>
        <end position="399"/>
    </location>
</feature>
<comment type="caution">
    <text evidence="10">The sequence shown here is derived from an EMBL/GenBank/DDBJ whole genome shotgun (WGS) entry which is preliminary data.</text>
</comment>
<feature type="domain" description="Acylphosphatase-like" evidence="8">
    <location>
        <begin position="3"/>
        <end position="90"/>
    </location>
</feature>
<evidence type="ECO:0000259" key="8">
    <source>
        <dbReference type="PROSITE" id="PS51160"/>
    </source>
</evidence>
<dbReference type="InterPro" id="IPR017945">
    <property type="entry name" value="DHBP_synth_RibB-like_a/b_dom"/>
</dbReference>
<dbReference type="PROSITE" id="PS51163">
    <property type="entry name" value="YRDC"/>
    <property type="match status" value="1"/>
</dbReference>
<accession>A0A1J5TFB6</accession>
<protein>
    <submittedName>
        <fullName evidence="10">Carbamoyltransferase HypF</fullName>
        <ecNumber evidence="10">2.1.3.-</ecNumber>
    </submittedName>
</protein>
<dbReference type="InterPro" id="IPR017968">
    <property type="entry name" value="Acylphosphatase_CS"/>
</dbReference>
<comment type="catalytic activity">
    <reaction evidence="7">
        <text>C-terminal L-cysteinyl-[HypE protein] + carbamoyl phosphate + ATP + H2O = C-terminal S-carboxamide-L-cysteinyl-[HypE protein] + AMP + phosphate + diphosphate + H(+)</text>
        <dbReference type="Rhea" id="RHEA:55636"/>
        <dbReference type="Rhea" id="RHEA-COMP:14247"/>
        <dbReference type="Rhea" id="RHEA-COMP:14392"/>
        <dbReference type="ChEBI" id="CHEBI:15377"/>
        <dbReference type="ChEBI" id="CHEBI:15378"/>
        <dbReference type="ChEBI" id="CHEBI:30616"/>
        <dbReference type="ChEBI" id="CHEBI:33019"/>
        <dbReference type="ChEBI" id="CHEBI:43474"/>
        <dbReference type="ChEBI" id="CHEBI:58228"/>
        <dbReference type="ChEBI" id="CHEBI:76913"/>
        <dbReference type="ChEBI" id="CHEBI:139126"/>
        <dbReference type="ChEBI" id="CHEBI:456215"/>
    </reaction>
</comment>
<dbReference type="InterPro" id="IPR041440">
    <property type="entry name" value="HypF_C"/>
</dbReference>
<dbReference type="GO" id="GO:0008270">
    <property type="term" value="F:zinc ion binding"/>
    <property type="evidence" value="ECO:0007669"/>
    <property type="project" value="UniProtKB-KW"/>
</dbReference>
<evidence type="ECO:0000256" key="6">
    <source>
        <dbReference type="ARBA" id="ARBA00022833"/>
    </source>
</evidence>
<dbReference type="PANTHER" id="PTHR42959">
    <property type="entry name" value="CARBAMOYLTRANSFERASE"/>
    <property type="match status" value="1"/>
</dbReference>
<evidence type="ECO:0000256" key="5">
    <source>
        <dbReference type="ARBA" id="ARBA00022771"/>
    </source>
</evidence>
<dbReference type="InterPro" id="IPR004421">
    <property type="entry name" value="Carbamoyltransferase_HypF"/>
</dbReference>
<dbReference type="PROSITE" id="PS00150">
    <property type="entry name" value="ACYLPHOSPHATASE_1"/>
    <property type="match status" value="1"/>
</dbReference>
<comment type="similarity">
    <text evidence="2">Belongs to the carbamoyltransferase HypF family.</text>
</comment>
<keyword evidence="10" id="KW-0808">Transferase</keyword>
<sequence length="767" mass="82833">MIHAQIRVSGQVQGVGFRPFVYKLAHELGLAGWVRNDSEGVEIAVEGDRPQVMRLIERLKSEPPVLARVEKVTHDLAQATTGLQGFTIAESRSGKVLTGIAPDNAICPDCLAELFDPADRRYRHPFINCIQCGPRYTLTARLPYDRANTSMAKFAQCAACQAEYDNPATRRFHAQPNACPQCGPHLSMYDARWQAVECDDPVAAVAARIRAGEVVAVKGVGGFHLVCDAHNAAAVARLRGGKQREEKPFAVMVPNVASARRYAQFREQDAALLQTGERPIVLLRQSASCERELQGIAPGLSRIGLMLPYAPLHYLLFHELLGRPAAQDWLQLPTPLALVMTSANPGGEPLVKDDTEARQSLSGLADAFLTHDRDILHRCDDSVMKWQGNAPAFIRRARGYTPRRIVLPFEGPSVLACGAWLKNTVCLTRGNEAFVSQHIGDLDHAGARLMLEETVAYLGDIFDVQPQAVAHDLHPDFYSTQFAQAYAAQHGLPTIAVQHHHAHIAAVCAEHRVTGPVLGLALDGVGLGSDGSAWGGELLHVDGAHCQRLGHLAPLTLPGGDRAAREPWRMAAAVLFDMQRGSEIVRRFPGQVAAETVVGMLQRRLNCTATSSMGRYFDAAAGLLGVSEIQGYEGQAAMLLESLAERHGKVAPLPLGYVHTAQGDLDFRPLLIALADCRDAAYGAALFHATLAEGLCTWMQRAVGRCGIDRVALGGGCFLNNILSQTLIDSLSAQGLHVLSAQQLPPNDGAISFGQASIALQRINQGA</sequence>
<name>A0A1J5TFB6_9ZZZZ</name>
<dbReference type="GO" id="GO:0016874">
    <property type="term" value="F:ligase activity"/>
    <property type="evidence" value="ECO:0007669"/>
    <property type="project" value="UniProtKB-KW"/>
</dbReference>
<organism evidence="10">
    <name type="scientific">mine drainage metagenome</name>
    <dbReference type="NCBI Taxonomy" id="410659"/>
    <lineage>
        <taxon>unclassified sequences</taxon>
        <taxon>metagenomes</taxon>
        <taxon>ecological metagenomes</taxon>
    </lineage>
</organism>
<dbReference type="EMBL" id="MLJW01000001">
    <property type="protein sequence ID" value="OIR19607.1"/>
    <property type="molecule type" value="Genomic_DNA"/>
</dbReference>
<evidence type="ECO:0000256" key="3">
    <source>
        <dbReference type="ARBA" id="ARBA00022598"/>
    </source>
</evidence>
<dbReference type="EC" id="2.1.3.-" evidence="10"/>
<dbReference type="Pfam" id="PF00708">
    <property type="entry name" value="Acylphosphatase"/>
    <property type="match status" value="1"/>
</dbReference>
<dbReference type="UniPathway" id="UPA00335"/>
<gene>
    <name evidence="10" type="primary">hypF_1</name>
    <name evidence="10" type="ORF">GALL_04890</name>
</gene>
<dbReference type="Pfam" id="PF07503">
    <property type="entry name" value="zf-HYPF"/>
    <property type="match status" value="2"/>
</dbReference>
<dbReference type="Gene3D" id="3.30.110.120">
    <property type="match status" value="1"/>
</dbReference>
<dbReference type="InterPro" id="IPR051060">
    <property type="entry name" value="Carbamoyltrans_HypF-like"/>
</dbReference>
<evidence type="ECO:0000256" key="1">
    <source>
        <dbReference type="ARBA" id="ARBA00004711"/>
    </source>
</evidence>